<dbReference type="PANTHER" id="PTHR31624">
    <property type="entry name" value="UPF0472 PROTEIN C16ORF72"/>
    <property type="match status" value="1"/>
</dbReference>
<dbReference type="InterPro" id="IPR029196">
    <property type="entry name" value="HAPSTR1-like"/>
</dbReference>
<organism evidence="4 5">
    <name type="scientific">Mycetomoellerius zeteki</name>
    <dbReference type="NCBI Taxonomy" id="64791"/>
    <lineage>
        <taxon>Eukaryota</taxon>
        <taxon>Metazoa</taxon>
        <taxon>Ecdysozoa</taxon>
        <taxon>Arthropoda</taxon>
        <taxon>Hexapoda</taxon>
        <taxon>Insecta</taxon>
        <taxon>Pterygota</taxon>
        <taxon>Neoptera</taxon>
        <taxon>Endopterygota</taxon>
        <taxon>Hymenoptera</taxon>
        <taxon>Apocrita</taxon>
        <taxon>Aculeata</taxon>
        <taxon>Formicoidea</taxon>
        <taxon>Formicidae</taxon>
        <taxon>Myrmicinae</taxon>
        <taxon>Mycetomoellerius</taxon>
    </lineage>
</organism>
<evidence type="ECO:0000256" key="3">
    <source>
        <dbReference type="SAM" id="MobiDB-lite"/>
    </source>
</evidence>
<feature type="region of interest" description="Disordered" evidence="3">
    <location>
        <begin position="151"/>
        <end position="184"/>
    </location>
</feature>
<evidence type="ECO:0000256" key="1">
    <source>
        <dbReference type="ARBA" id="ARBA00004123"/>
    </source>
</evidence>
<sequence length="258" mass="29430">MSDDRSEDEPIMDSFNWYSNWEQQCVEALESEPDYENQLHNEKELYSQQMWTKFQTTASAIAQLYKGDPLDDVLARYPKRDTHRTLGVSLWVPFQTAAGTVTSLYKDSVDCMRRCSDLGVEMGKQKRCKEIMNWARKKRRMIRREDLLAYLAGKPPPPRSHPHRSSPKPRMMVCGSPSSQSQTPNMVIAPAPTTGTDPDPELHTFREALSGSPVSRRGGRQAELSAFISNELARHHKRPASHDVDMGSPTHKRMRTTL</sequence>
<dbReference type="STRING" id="64791.A0A151WTE2"/>
<accession>A0A151WTE2</accession>
<dbReference type="InterPro" id="IPR040308">
    <property type="entry name" value="HAPR1"/>
</dbReference>
<proteinExistence type="predicted"/>
<comment type="subcellular location">
    <subcellularLocation>
        <location evidence="1">Nucleus</location>
    </subcellularLocation>
</comment>
<reference evidence="4 5" key="1">
    <citation type="submission" date="2015-09" db="EMBL/GenBank/DDBJ databases">
        <title>Trachymyrmex zeteki WGS genome.</title>
        <authorList>
            <person name="Nygaard S."/>
            <person name="Hu H."/>
            <person name="Boomsma J."/>
            <person name="Zhang G."/>
        </authorList>
    </citation>
    <scope>NUCLEOTIDE SEQUENCE [LARGE SCALE GENOMIC DNA]</scope>
    <source>
        <strain evidence="4">Tzet28-1</strain>
        <tissue evidence="4">Whole body</tissue>
    </source>
</reference>
<dbReference type="Pfam" id="PF15251">
    <property type="entry name" value="TAPR1-like"/>
    <property type="match status" value="1"/>
</dbReference>
<protein>
    <submittedName>
        <fullName evidence="4">UPF0472 protein C16orf72 like protein</fullName>
    </submittedName>
</protein>
<evidence type="ECO:0000256" key="2">
    <source>
        <dbReference type="ARBA" id="ARBA00023242"/>
    </source>
</evidence>
<feature type="region of interest" description="Disordered" evidence="3">
    <location>
        <begin position="237"/>
        <end position="258"/>
    </location>
</feature>
<dbReference type="GO" id="GO:0005634">
    <property type="term" value="C:nucleus"/>
    <property type="evidence" value="ECO:0007669"/>
    <property type="project" value="UniProtKB-SubCell"/>
</dbReference>
<dbReference type="AlphaFoldDB" id="A0A151WTE2"/>
<dbReference type="Proteomes" id="UP000075809">
    <property type="component" value="Unassembled WGS sequence"/>
</dbReference>
<dbReference type="PANTHER" id="PTHR31624:SF4">
    <property type="entry name" value="CHROMOSOME 16 OPEN READING FRAME 72"/>
    <property type="match status" value="1"/>
</dbReference>
<gene>
    <name evidence="4" type="ORF">ALC60_09750</name>
</gene>
<evidence type="ECO:0000313" key="4">
    <source>
        <dbReference type="EMBL" id="KYQ51103.1"/>
    </source>
</evidence>
<dbReference type="EMBL" id="KQ982757">
    <property type="protein sequence ID" value="KYQ51103.1"/>
    <property type="molecule type" value="Genomic_DNA"/>
</dbReference>
<name>A0A151WTE2_9HYME</name>
<keyword evidence="2" id="KW-0539">Nucleus</keyword>
<evidence type="ECO:0000313" key="5">
    <source>
        <dbReference type="Proteomes" id="UP000075809"/>
    </source>
</evidence>
<keyword evidence="5" id="KW-1185">Reference proteome</keyword>